<dbReference type="PANTHER" id="PTHR43470:SF3">
    <property type="entry name" value="PHOSPHATE TRANSPORT SYSTEM PERMEASE PROTEIN PSTA-RELATED"/>
    <property type="match status" value="1"/>
</dbReference>
<dbReference type="Pfam" id="PF00528">
    <property type="entry name" value="BPD_transp_1"/>
    <property type="match status" value="1"/>
</dbReference>
<dbReference type="InterPro" id="IPR000515">
    <property type="entry name" value="MetI-like"/>
</dbReference>
<evidence type="ECO:0000256" key="8">
    <source>
        <dbReference type="RuleBase" id="RU363043"/>
    </source>
</evidence>
<feature type="transmembrane region" description="Helical" evidence="8">
    <location>
        <begin position="135"/>
        <end position="155"/>
    </location>
</feature>
<dbReference type="GO" id="GO:0035435">
    <property type="term" value="P:phosphate ion transmembrane transport"/>
    <property type="evidence" value="ECO:0007669"/>
    <property type="project" value="InterPro"/>
</dbReference>
<comment type="subcellular location">
    <subcellularLocation>
        <location evidence="1 8">Cell membrane</location>
        <topology evidence="1 8">Multi-pass membrane protein</topology>
    </subcellularLocation>
</comment>
<proteinExistence type="inferred from homology"/>
<accession>A0A9D9GW69</accession>
<feature type="transmembrane region" description="Helical" evidence="8">
    <location>
        <begin position="254"/>
        <end position="277"/>
    </location>
</feature>
<evidence type="ECO:0000259" key="9">
    <source>
        <dbReference type="PROSITE" id="PS50928"/>
    </source>
</evidence>
<dbReference type="Gene3D" id="1.10.3720.10">
    <property type="entry name" value="MetI-like"/>
    <property type="match status" value="1"/>
</dbReference>
<name>A0A9D9GW69_9FIRM</name>
<sequence length="285" mass="30541">MLSVESFKRRRIAYYGYRAGSYLSLFISLAALLGLVLYIAIQGAPELSFSLLFGEYSSAHPSLGPAFLGTLYLILISLGVATPIGMMSAIFLSEYAKGNSIYVKVIRIAIETLSGIPSIVYGLFGYLLFVYYLGWGYSLLGGSFTMALMILPVLVRGIEESLRSVPSSIREASFALGAGKADTTFKIVLPCAIPGIITSIILSVGRVLSESAVLLVTVGMVVNKVPSTPLSSGTSLALDIYYFSSYGYREEASATSFVLLLLVLLLDGLALLLGKLLSKGKGYER</sequence>
<dbReference type="InterPro" id="IPR035906">
    <property type="entry name" value="MetI-like_sf"/>
</dbReference>
<keyword evidence="5 8" id="KW-0812">Transmembrane</keyword>
<dbReference type="GO" id="GO:0005315">
    <property type="term" value="F:phosphate transmembrane transporter activity"/>
    <property type="evidence" value="ECO:0007669"/>
    <property type="project" value="InterPro"/>
</dbReference>
<dbReference type="GO" id="GO:0005886">
    <property type="term" value="C:plasma membrane"/>
    <property type="evidence" value="ECO:0007669"/>
    <property type="project" value="UniProtKB-SubCell"/>
</dbReference>
<dbReference type="SUPFAM" id="SSF161098">
    <property type="entry name" value="MetI-like"/>
    <property type="match status" value="1"/>
</dbReference>
<protein>
    <recommendedName>
        <fullName evidence="8">Phosphate transport system permease protein PstA</fullName>
    </recommendedName>
</protein>
<evidence type="ECO:0000256" key="4">
    <source>
        <dbReference type="ARBA" id="ARBA00022475"/>
    </source>
</evidence>
<gene>
    <name evidence="10" type="primary">pstA</name>
    <name evidence="10" type="ORF">IAC61_02640</name>
</gene>
<evidence type="ECO:0000256" key="7">
    <source>
        <dbReference type="ARBA" id="ARBA00023136"/>
    </source>
</evidence>
<evidence type="ECO:0000313" key="11">
    <source>
        <dbReference type="Proteomes" id="UP000823634"/>
    </source>
</evidence>
<evidence type="ECO:0000256" key="2">
    <source>
        <dbReference type="ARBA" id="ARBA00007069"/>
    </source>
</evidence>
<evidence type="ECO:0000256" key="6">
    <source>
        <dbReference type="ARBA" id="ARBA00022989"/>
    </source>
</evidence>
<evidence type="ECO:0000256" key="3">
    <source>
        <dbReference type="ARBA" id="ARBA00022448"/>
    </source>
</evidence>
<keyword evidence="7 8" id="KW-0472">Membrane</keyword>
<feature type="domain" description="ABC transmembrane type-1" evidence="9">
    <location>
        <begin position="67"/>
        <end position="270"/>
    </location>
</feature>
<feature type="transmembrane region" description="Helical" evidence="8">
    <location>
        <begin position="105"/>
        <end position="129"/>
    </location>
</feature>
<dbReference type="AlphaFoldDB" id="A0A9D9GW69"/>
<keyword evidence="3" id="KW-0813">Transport</keyword>
<dbReference type="Proteomes" id="UP000823634">
    <property type="component" value="Unassembled WGS sequence"/>
</dbReference>
<dbReference type="PANTHER" id="PTHR43470">
    <property type="entry name" value="PHOSPHATE TRANSPORT SYSTEM PERMEASE PROTEIN PSTA-RELATED"/>
    <property type="match status" value="1"/>
</dbReference>
<evidence type="ECO:0000313" key="10">
    <source>
        <dbReference type="EMBL" id="MBO8426203.1"/>
    </source>
</evidence>
<keyword evidence="6 8" id="KW-1133">Transmembrane helix</keyword>
<comment type="similarity">
    <text evidence="2 8">Belongs to the binding-protein-dependent transport system permease family. CysTW subfamily.</text>
</comment>
<feature type="transmembrane region" description="Helical" evidence="8">
    <location>
        <begin position="71"/>
        <end position="93"/>
    </location>
</feature>
<dbReference type="PROSITE" id="PS50928">
    <property type="entry name" value="ABC_TM1"/>
    <property type="match status" value="1"/>
</dbReference>
<comment type="caution">
    <text evidence="10">The sequence shown here is derived from an EMBL/GenBank/DDBJ whole genome shotgun (WGS) entry which is preliminary data.</text>
</comment>
<keyword evidence="4 8" id="KW-1003">Cell membrane</keyword>
<feature type="transmembrane region" description="Helical" evidence="8">
    <location>
        <begin position="21"/>
        <end position="41"/>
    </location>
</feature>
<organism evidence="10 11">
    <name type="scientific">Candidatus Alloenteromonas pullistercoris</name>
    <dbReference type="NCBI Taxonomy" id="2840785"/>
    <lineage>
        <taxon>Bacteria</taxon>
        <taxon>Bacillati</taxon>
        <taxon>Bacillota</taxon>
        <taxon>Bacillota incertae sedis</taxon>
        <taxon>Candidatus Alloenteromonas</taxon>
    </lineage>
</organism>
<reference evidence="10" key="2">
    <citation type="journal article" date="2021" name="PeerJ">
        <title>Extensive microbial diversity within the chicken gut microbiome revealed by metagenomics and culture.</title>
        <authorList>
            <person name="Gilroy R."/>
            <person name="Ravi A."/>
            <person name="Getino M."/>
            <person name="Pursley I."/>
            <person name="Horton D.L."/>
            <person name="Alikhan N.F."/>
            <person name="Baker D."/>
            <person name="Gharbi K."/>
            <person name="Hall N."/>
            <person name="Watson M."/>
            <person name="Adriaenssens E.M."/>
            <person name="Foster-Nyarko E."/>
            <person name="Jarju S."/>
            <person name="Secka A."/>
            <person name="Antonio M."/>
            <person name="Oren A."/>
            <person name="Chaudhuri R.R."/>
            <person name="La Ragione R."/>
            <person name="Hildebrand F."/>
            <person name="Pallen M.J."/>
        </authorList>
    </citation>
    <scope>NUCLEOTIDE SEQUENCE</scope>
    <source>
        <strain evidence="10">17113</strain>
    </source>
</reference>
<dbReference type="NCBIfam" id="TIGR00974">
    <property type="entry name" value="3a0107s02c"/>
    <property type="match status" value="1"/>
</dbReference>
<dbReference type="InterPro" id="IPR005672">
    <property type="entry name" value="Phosphate_PstA"/>
</dbReference>
<feature type="transmembrane region" description="Helical" evidence="8">
    <location>
        <begin position="187"/>
        <end position="208"/>
    </location>
</feature>
<evidence type="ECO:0000256" key="1">
    <source>
        <dbReference type="ARBA" id="ARBA00004651"/>
    </source>
</evidence>
<reference evidence="10" key="1">
    <citation type="submission" date="2020-10" db="EMBL/GenBank/DDBJ databases">
        <authorList>
            <person name="Gilroy R."/>
        </authorList>
    </citation>
    <scope>NUCLEOTIDE SEQUENCE</scope>
    <source>
        <strain evidence="10">17113</strain>
    </source>
</reference>
<evidence type="ECO:0000256" key="5">
    <source>
        <dbReference type="ARBA" id="ARBA00022692"/>
    </source>
</evidence>
<dbReference type="EMBL" id="JADINA010000019">
    <property type="protein sequence ID" value="MBO8426203.1"/>
    <property type="molecule type" value="Genomic_DNA"/>
</dbReference>
<dbReference type="CDD" id="cd06261">
    <property type="entry name" value="TM_PBP2"/>
    <property type="match status" value="1"/>
</dbReference>